<dbReference type="Proteomes" id="UP000657574">
    <property type="component" value="Unassembled WGS sequence"/>
</dbReference>
<dbReference type="EMBL" id="BMQA01000083">
    <property type="protein sequence ID" value="GGJ65006.1"/>
    <property type="molecule type" value="Genomic_DNA"/>
</dbReference>
<sequence length="75" mass="8330">MSGTGFCSGPEARGWGGQAEPGQGTRPDLLTTDERTELRQLRKENAELRRANEILKSASVCFAKELDQPRTRPTR</sequence>
<dbReference type="SUPFAM" id="SSF46689">
    <property type="entry name" value="Homeodomain-like"/>
    <property type="match status" value="1"/>
</dbReference>
<evidence type="ECO:0008006" key="4">
    <source>
        <dbReference type="Google" id="ProtNLM"/>
    </source>
</evidence>
<dbReference type="RefSeq" id="WP_189317051.1">
    <property type="nucleotide sequence ID" value="NZ_BMQA01000083.1"/>
</dbReference>
<proteinExistence type="predicted"/>
<protein>
    <recommendedName>
        <fullName evidence="4">Transposase</fullName>
    </recommendedName>
</protein>
<keyword evidence="3" id="KW-1185">Reference proteome</keyword>
<evidence type="ECO:0000256" key="1">
    <source>
        <dbReference type="SAM" id="MobiDB-lite"/>
    </source>
</evidence>
<feature type="region of interest" description="Disordered" evidence="1">
    <location>
        <begin position="1"/>
        <end position="33"/>
    </location>
</feature>
<organism evidence="2 3">
    <name type="scientific">Streptomyces brasiliensis</name>
    <dbReference type="NCBI Taxonomy" id="1954"/>
    <lineage>
        <taxon>Bacteria</taxon>
        <taxon>Bacillati</taxon>
        <taxon>Actinomycetota</taxon>
        <taxon>Actinomycetes</taxon>
        <taxon>Kitasatosporales</taxon>
        <taxon>Streptomycetaceae</taxon>
        <taxon>Streptomyces</taxon>
    </lineage>
</organism>
<reference evidence="2" key="2">
    <citation type="submission" date="2020-09" db="EMBL/GenBank/DDBJ databases">
        <authorList>
            <person name="Sun Q."/>
            <person name="Ohkuma M."/>
        </authorList>
    </citation>
    <scope>NUCLEOTIDE SEQUENCE</scope>
    <source>
        <strain evidence="2">JCM 3086</strain>
    </source>
</reference>
<evidence type="ECO:0000313" key="3">
    <source>
        <dbReference type="Proteomes" id="UP000657574"/>
    </source>
</evidence>
<evidence type="ECO:0000313" key="2">
    <source>
        <dbReference type="EMBL" id="GGJ65006.1"/>
    </source>
</evidence>
<accession>A0A917P795</accession>
<comment type="caution">
    <text evidence="2">The sequence shown here is derived from an EMBL/GenBank/DDBJ whole genome shotgun (WGS) entry which is preliminary data.</text>
</comment>
<reference evidence="2" key="1">
    <citation type="journal article" date="2014" name="Int. J. Syst. Evol. Microbiol.">
        <title>Complete genome sequence of Corynebacterium casei LMG S-19264T (=DSM 44701T), isolated from a smear-ripened cheese.</title>
        <authorList>
            <consortium name="US DOE Joint Genome Institute (JGI-PGF)"/>
            <person name="Walter F."/>
            <person name="Albersmeier A."/>
            <person name="Kalinowski J."/>
            <person name="Ruckert C."/>
        </authorList>
    </citation>
    <scope>NUCLEOTIDE SEQUENCE</scope>
    <source>
        <strain evidence="2">JCM 3086</strain>
    </source>
</reference>
<dbReference type="AlphaFoldDB" id="A0A917P795"/>
<name>A0A917P795_9ACTN</name>
<dbReference type="InterPro" id="IPR009057">
    <property type="entry name" value="Homeodomain-like_sf"/>
</dbReference>
<gene>
    <name evidence="2" type="ORF">GCM10010121_089570</name>
</gene>